<dbReference type="Proteomes" id="UP000016935">
    <property type="component" value="Unassembled WGS sequence"/>
</dbReference>
<reference evidence="2 3" key="1">
    <citation type="journal article" date="2012" name="PLoS Pathog.">
        <title>Diverse lifestyles and strategies of plant pathogenesis encoded in the genomes of eighteen Dothideomycetes fungi.</title>
        <authorList>
            <person name="Ohm R.A."/>
            <person name="Feau N."/>
            <person name="Henrissat B."/>
            <person name="Schoch C.L."/>
            <person name="Horwitz B.A."/>
            <person name="Barry K.W."/>
            <person name="Condon B.J."/>
            <person name="Copeland A.C."/>
            <person name="Dhillon B."/>
            <person name="Glaser F."/>
            <person name="Hesse C.N."/>
            <person name="Kosti I."/>
            <person name="LaButti K."/>
            <person name="Lindquist E.A."/>
            <person name="Lucas S."/>
            <person name="Salamov A.A."/>
            <person name="Bradshaw R.E."/>
            <person name="Ciuffetti L."/>
            <person name="Hamelin R.C."/>
            <person name="Kema G.H.J."/>
            <person name="Lawrence C."/>
            <person name="Scott J.A."/>
            <person name="Spatafora J.W."/>
            <person name="Turgeon B.G."/>
            <person name="de Wit P.J.G.M."/>
            <person name="Zhong S."/>
            <person name="Goodwin S.B."/>
            <person name="Grigoriev I.V."/>
        </authorList>
    </citation>
    <scope>NUCLEOTIDE SEQUENCE [LARGE SCALE GENOMIC DNA]</scope>
    <source>
        <strain evidence="3">28A</strain>
    </source>
</reference>
<dbReference type="AlphaFoldDB" id="R0J384"/>
<dbReference type="RefSeq" id="XP_008020650.1">
    <property type="nucleotide sequence ID" value="XM_008022459.1"/>
</dbReference>
<organism evidence="2 3">
    <name type="scientific">Exserohilum turcicum (strain 28A)</name>
    <name type="common">Northern leaf blight fungus</name>
    <name type="synonym">Setosphaeria turcica</name>
    <dbReference type="NCBI Taxonomy" id="671987"/>
    <lineage>
        <taxon>Eukaryota</taxon>
        <taxon>Fungi</taxon>
        <taxon>Dikarya</taxon>
        <taxon>Ascomycota</taxon>
        <taxon>Pezizomycotina</taxon>
        <taxon>Dothideomycetes</taxon>
        <taxon>Pleosporomycetidae</taxon>
        <taxon>Pleosporales</taxon>
        <taxon>Pleosporineae</taxon>
        <taxon>Pleosporaceae</taxon>
        <taxon>Exserohilum</taxon>
    </lineage>
</organism>
<gene>
    <name evidence="2" type="ORF">SETTUDRAFT_162140</name>
</gene>
<keyword evidence="1" id="KW-1133">Transmembrane helix</keyword>
<keyword evidence="1" id="KW-0812">Transmembrane</keyword>
<evidence type="ECO:0000313" key="2">
    <source>
        <dbReference type="EMBL" id="EOA91435.1"/>
    </source>
</evidence>
<protein>
    <submittedName>
        <fullName evidence="2">Uncharacterized protein</fullName>
    </submittedName>
</protein>
<proteinExistence type="predicted"/>
<reference evidence="2 3" key="2">
    <citation type="journal article" date="2013" name="PLoS Genet.">
        <title>Comparative genome structure, secondary metabolite, and effector coding capacity across Cochliobolus pathogens.</title>
        <authorList>
            <person name="Condon B.J."/>
            <person name="Leng Y."/>
            <person name="Wu D."/>
            <person name="Bushley K.E."/>
            <person name="Ohm R.A."/>
            <person name="Otillar R."/>
            <person name="Martin J."/>
            <person name="Schackwitz W."/>
            <person name="Grimwood J."/>
            <person name="MohdZainudin N."/>
            <person name="Xue C."/>
            <person name="Wang R."/>
            <person name="Manning V.A."/>
            <person name="Dhillon B."/>
            <person name="Tu Z.J."/>
            <person name="Steffenson B.J."/>
            <person name="Salamov A."/>
            <person name="Sun H."/>
            <person name="Lowry S."/>
            <person name="LaButti K."/>
            <person name="Han J."/>
            <person name="Copeland A."/>
            <person name="Lindquist E."/>
            <person name="Barry K."/>
            <person name="Schmutz J."/>
            <person name="Baker S.E."/>
            <person name="Ciuffetti L.M."/>
            <person name="Grigoriev I.V."/>
            <person name="Zhong S."/>
            <person name="Turgeon B.G."/>
        </authorList>
    </citation>
    <scope>NUCLEOTIDE SEQUENCE [LARGE SCALE GENOMIC DNA]</scope>
    <source>
        <strain evidence="3">28A</strain>
    </source>
</reference>
<sequence>MYFVTCNLYTSYLIIPPLSLLVSIFTAVPHRIASHRTSDPDPDTQVPLISVPSFHLLTRSPAQPSPAQSNPG</sequence>
<evidence type="ECO:0000313" key="3">
    <source>
        <dbReference type="Proteomes" id="UP000016935"/>
    </source>
</evidence>
<keyword evidence="1" id="KW-0472">Membrane</keyword>
<evidence type="ECO:0000256" key="1">
    <source>
        <dbReference type="SAM" id="Phobius"/>
    </source>
</evidence>
<accession>R0J384</accession>
<dbReference type="HOGENOM" id="CLU_2723809_0_0_1"/>
<name>R0J384_EXST2</name>
<dbReference type="EMBL" id="KB908481">
    <property type="protein sequence ID" value="EOA91435.1"/>
    <property type="molecule type" value="Genomic_DNA"/>
</dbReference>
<keyword evidence="3" id="KW-1185">Reference proteome</keyword>
<feature type="transmembrane region" description="Helical" evidence="1">
    <location>
        <begin position="12"/>
        <end position="28"/>
    </location>
</feature>
<dbReference type="GeneID" id="19398289"/>